<feature type="domain" description="Piwi" evidence="1">
    <location>
        <begin position="16"/>
        <end position="323"/>
    </location>
</feature>
<comment type="caution">
    <text evidence="2">The sequence shown here is derived from an EMBL/GenBank/DDBJ whole genome shotgun (WGS) entry which is preliminary data.</text>
</comment>
<proteinExistence type="predicted"/>
<evidence type="ECO:0000313" key="2">
    <source>
        <dbReference type="EMBL" id="KAL3307155.1"/>
    </source>
</evidence>
<dbReference type="PROSITE" id="PS50822">
    <property type="entry name" value="PIWI"/>
    <property type="match status" value="1"/>
</dbReference>
<dbReference type="InterPro" id="IPR003165">
    <property type="entry name" value="Piwi"/>
</dbReference>
<organism evidence="2 3">
    <name type="scientific">Cichlidogyrus casuarinus</name>
    <dbReference type="NCBI Taxonomy" id="1844966"/>
    <lineage>
        <taxon>Eukaryota</taxon>
        <taxon>Metazoa</taxon>
        <taxon>Spiralia</taxon>
        <taxon>Lophotrochozoa</taxon>
        <taxon>Platyhelminthes</taxon>
        <taxon>Monogenea</taxon>
        <taxon>Monopisthocotylea</taxon>
        <taxon>Dactylogyridea</taxon>
        <taxon>Ancyrocephalidae</taxon>
        <taxon>Cichlidogyrus</taxon>
    </lineage>
</organism>
<sequence>MGLPRELDKCKKSCVDIALIILNGPDFSYNEIKKFGDQQNGMVTQCVKNSTLSRQGVVDNLWLKINGKLGGVNWEPDVLVKESNKNSIMVVGADVTHMASGFGGDKKSVAAVVASYTPNMMRYKCEVTAQPMHERGTKVVRETIECMKEIMVRMLKNFFLQNGSRFPEKIIMYRDGVSEGQFMNVLVKELDGIQKACLELCITSLPKITYIVVVKRHLVRLMAPDAGAGDRNKNLLPGTVVDTDIVHPRDFEFFLCSHQSIQGTAKAARYYVLYDDNNFCSNDLQILSYALCFAYMRCSRSVSIPAPTYYAHLAAARAREWMKAREGELMEKGAGGEANFFQIHEIQQNAMFFL</sequence>
<reference evidence="2 3" key="1">
    <citation type="submission" date="2024-11" db="EMBL/GenBank/DDBJ databases">
        <title>Adaptive evolution of stress response genes in parasites aligns with host niche diversity.</title>
        <authorList>
            <person name="Hahn C."/>
            <person name="Resl P."/>
        </authorList>
    </citation>
    <scope>NUCLEOTIDE SEQUENCE [LARGE SCALE GENOMIC DNA]</scope>
    <source>
        <strain evidence="2">EGGRZ-B1_66</strain>
        <tissue evidence="2">Body</tissue>
    </source>
</reference>
<dbReference type="Proteomes" id="UP001626550">
    <property type="component" value="Unassembled WGS sequence"/>
</dbReference>
<keyword evidence="3" id="KW-1185">Reference proteome</keyword>
<dbReference type="InterPro" id="IPR036397">
    <property type="entry name" value="RNaseH_sf"/>
</dbReference>
<dbReference type="Pfam" id="PF02171">
    <property type="entry name" value="Piwi"/>
    <property type="match status" value="1"/>
</dbReference>
<protein>
    <submittedName>
        <fullName evidence="2">Protein argonaute-2</fullName>
    </submittedName>
</protein>
<dbReference type="Gene3D" id="3.30.420.10">
    <property type="entry name" value="Ribonuclease H-like superfamily/Ribonuclease H"/>
    <property type="match status" value="1"/>
</dbReference>
<name>A0ABD2PIG9_9PLAT</name>
<evidence type="ECO:0000313" key="3">
    <source>
        <dbReference type="Proteomes" id="UP001626550"/>
    </source>
</evidence>
<gene>
    <name evidence="2" type="primary">AGO2_5</name>
    <name evidence="2" type="ORF">Ciccas_014338</name>
</gene>
<dbReference type="AlphaFoldDB" id="A0ABD2PIG9"/>
<dbReference type="EMBL" id="JBJKFK010008155">
    <property type="protein sequence ID" value="KAL3307155.1"/>
    <property type="molecule type" value="Genomic_DNA"/>
</dbReference>
<dbReference type="PANTHER" id="PTHR22891">
    <property type="entry name" value="EUKARYOTIC TRANSLATION INITIATION FACTOR 2C"/>
    <property type="match status" value="1"/>
</dbReference>
<dbReference type="SMART" id="SM00950">
    <property type="entry name" value="Piwi"/>
    <property type="match status" value="1"/>
</dbReference>
<accession>A0ABD2PIG9</accession>
<evidence type="ECO:0000259" key="1">
    <source>
        <dbReference type="PROSITE" id="PS50822"/>
    </source>
</evidence>
<dbReference type="SUPFAM" id="SSF53098">
    <property type="entry name" value="Ribonuclease H-like"/>
    <property type="match status" value="1"/>
</dbReference>
<dbReference type="InterPro" id="IPR012337">
    <property type="entry name" value="RNaseH-like_sf"/>
</dbReference>
<dbReference type="Gene3D" id="3.40.50.2300">
    <property type="match status" value="1"/>
</dbReference>